<sequence length="665" mass="75777">MDTVEEETSPPPSPNPDGECHKYFLNSSPSAPQIFINNEQLHSDHSSRKCSFAHIETPSNSRSGSRRASAIIQALRRPSQAVALSAAHAVMNQRRYIMRLFNDSNEMPKKDCEVKERRKVEKNRAYGNDALSIILSALYAKLLVVLGMAFPVIQVLSNTVAPFYYQGFYLYLYFGSIGFVIYMYATFVKEKALEDMINNYGDQEKMEMIKKPPLEAPKYGSFYLRLGAIGFGIGSMVYSGLEFGRYFELKSRPECNNPDILQAVTPVARMVLTLVQVQFIFLNSKEIDFNKHKLVSRFGIMHMIATNLCEWLDVLVEETKHEIIHLAEHKNATTYENDSSVCQDGLVMSTLVANASPFLFPCTIEYSLICAVILFEMWKGVKMKVDGDSDKNVRFNTNQNGVTTHFKFNQFGGRMVNSNHHFTIDCSNAHKGLFAGILVIVLTIISLIMFFVLTNTQRTNKNIAIFEVNVVELILYVVTCLAALLAMLKMRNLKYDRRIGHEGNSSGLGLDCTLLVVAQTGMFIYCVFSIIGCCFTNDSNNNIEVVVEIFSFIQTCIQTIFVLDAWWRKCRSIEQVEHKPGREIITFLIVANMAMWAINTLEKNRAEFRPSHLNFFGDWAWTIITHVSMPLAIFYRFHSTICLFEIWKTAYKIKTKYDAQLFPLM</sequence>
<evidence type="ECO:0000313" key="12">
    <source>
        <dbReference type="EMBL" id="CAG9858618.1"/>
    </source>
</evidence>
<comment type="subcellular location">
    <subcellularLocation>
        <location evidence="1">Cell membrane</location>
        <topology evidence="1">Multi-pass membrane protein</topology>
    </subcellularLocation>
</comment>
<gene>
    <name evidence="12" type="ORF">PHYEVI_LOCUS5007</name>
</gene>
<keyword evidence="4" id="KW-1003">Cell membrane</keyword>
<keyword evidence="6" id="KW-0375">Hydrogen ion transport</keyword>
<feature type="transmembrane region" description="Helical" evidence="11">
    <location>
        <begin position="619"/>
        <end position="637"/>
    </location>
</feature>
<feature type="transmembrane region" description="Helical" evidence="11">
    <location>
        <begin position="131"/>
        <end position="156"/>
    </location>
</feature>
<keyword evidence="13" id="KW-1185">Reference proteome</keyword>
<feature type="transmembrane region" description="Helical" evidence="11">
    <location>
        <begin position="358"/>
        <end position="375"/>
    </location>
</feature>
<feature type="transmembrane region" description="Helical" evidence="11">
    <location>
        <begin position="465"/>
        <end position="488"/>
    </location>
</feature>
<dbReference type="EMBL" id="OU900095">
    <property type="protein sequence ID" value="CAG9858618.1"/>
    <property type="molecule type" value="Genomic_DNA"/>
</dbReference>
<evidence type="ECO:0000256" key="2">
    <source>
        <dbReference type="ARBA" id="ARBA00006513"/>
    </source>
</evidence>
<evidence type="ECO:0000256" key="4">
    <source>
        <dbReference type="ARBA" id="ARBA00022475"/>
    </source>
</evidence>
<dbReference type="PANTHER" id="PTHR21522:SF30">
    <property type="entry name" value="GH01206P"/>
    <property type="match status" value="1"/>
</dbReference>
<feature type="transmembrane region" description="Helical" evidence="11">
    <location>
        <begin position="168"/>
        <end position="187"/>
    </location>
</feature>
<keyword evidence="10" id="KW-0407">Ion channel</keyword>
<feature type="transmembrane region" description="Helical" evidence="11">
    <location>
        <begin position="222"/>
        <end position="240"/>
    </location>
</feature>
<accession>A0A9N9TLI8</accession>
<dbReference type="AlphaFoldDB" id="A0A9N9TLI8"/>
<evidence type="ECO:0000256" key="3">
    <source>
        <dbReference type="ARBA" id="ARBA00022448"/>
    </source>
</evidence>
<name>A0A9N9TLI8_PHYSR</name>
<keyword evidence="8" id="KW-0406">Ion transport</keyword>
<comment type="similarity">
    <text evidence="2">Belongs to the otopetrin family.</text>
</comment>
<feature type="transmembrane region" description="Helical" evidence="11">
    <location>
        <begin position="543"/>
        <end position="563"/>
    </location>
</feature>
<evidence type="ECO:0000256" key="11">
    <source>
        <dbReference type="SAM" id="Phobius"/>
    </source>
</evidence>
<keyword evidence="5 11" id="KW-0812">Transmembrane</keyword>
<evidence type="ECO:0000313" key="13">
    <source>
        <dbReference type="Proteomes" id="UP001153712"/>
    </source>
</evidence>
<dbReference type="InterPro" id="IPR004878">
    <property type="entry name" value="Otopetrin"/>
</dbReference>
<keyword evidence="3" id="KW-0813">Transport</keyword>
<dbReference type="OrthoDB" id="6429739at2759"/>
<protein>
    <recommendedName>
        <fullName evidence="14">Proton channel OtopLc-like</fullName>
    </recommendedName>
</protein>
<feature type="transmembrane region" description="Helical" evidence="11">
    <location>
        <begin position="508"/>
        <end position="531"/>
    </location>
</feature>
<evidence type="ECO:0000256" key="5">
    <source>
        <dbReference type="ARBA" id="ARBA00022692"/>
    </source>
</evidence>
<dbReference type="GO" id="GO:0015252">
    <property type="term" value="F:proton channel activity"/>
    <property type="evidence" value="ECO:0007669"/>
    <property type="project" value="InterPro"/>
</dbReference>
<feature type="transmembrane region" description="Helical" evidence="11">
    <location>
        <begin position="260"/>
        <end position="282"/>
    </location>
</feature>
<feature type="transmembrane region" description="Helical" evidence="11">
    <location>
        <begin position="433"/>
        <end position="453"/>
    </location>
</feature>
<evidence type="ECO:0008006" key="14">
    <source>
        <dbReference type="Google" id="ProtNLM"/>
    </source>
</evidence>
<evidence type="ECO:0000256" key="7">
    <source>
        <dbReference type="ARBA" id="ARBA00022989"/>
    </source>
</evidence>
<evidence type="ECO:0000256" key="8">
    <source>
        <dbReference type="ARBA" id="ARBA00023065"/>
    </source>
</evidence>
<evidence type="ECO:0000256" key="6">
    <source>
        <dbReference type="ARBA" id="ARBA00022781"/>
    </source>
</evidence>
<evidence type="ECO:0000256" key="9">
    <source>
        <dbReference type="ARBA" id="ARBA00023136"/>
    </source>
</evidence>
<evidence type="ECO:0000256" key="10">
    <source>
        <dbReference type="ARBA" id="ARBA00023303"/>
    </source>
</evidence>
<proteinExistence type="inferred from homology"/>
<reference evidence="12" key="1">
    <citation type="submission" date="2022-01" db="EMBL/GenBank/DDBJ databases">
        <authorList>
            <person name="King R."/>
        </authorList>
    </citation>
    <scope>NUCLEOTIDE SEQUENCE</scope>
</reference>
<organism evidence="12 13">
    <name type="scientific">Phyllotreta striolata</name>
    <name type="common">Striped flea beetle</name>
    <name type="synonym">Crioceris striolata</name>
    <dbReference type="NCBI Taxonomy" id="444603"/>
    <lineage>
        <taxon>Eukaryota</taxon>
        <taxon>Metazoa</taxon>
        <taxon>Ecdysozoa</taxon>
        <taxon>Arthropoda</taxon>
        <taxon>Hexapoda</taxon>
        <taxon>Insecta</taxon>
        <taxon>Pterygota</taxon>
        <taxon>Neoptera</taxon>
        <taxon>Endopterygota</taxon>
        <taxon>Coleoptera</taxon>
        <taxon>Polyphaga</taxon>
        <taxon>Cucujiformia</taxon>
        <taxon>Chrysomeloidea</taxon>
        <taxon>Chrysomelidae</taxon>
        <taxon>Galerucinae</taxon>
        <taxon>Alticini</taxon>
        <taxon>Phyllotreta</taxon>
    </lineage>
</organism>
<dbReference type="GO" id="GO:0005886">
    <property type="term" value="C:plasma membrane"/>
    <property type="evidence" value="ECO:0007669"/>
    <property type="project" value="UniProtKB-SubCell"/>
</dbReference>
<dbReference type="PANTHER" id="PTHR21522">
    <property type="entry name" value="PROTON CHANNEL OTOP"/>
    <property type="match status" value="1"/>
</dbReference>
<dbReference type="Pfam" id="PF03189">
    <property type="entry name" value="Otopetrin"/>
    <property type="match status" value="1"/>
</dbReference>
<feature type="transmembrane region" description="Helical" evidence="11">
    <location>
        <begin position="584"/>
        <end position="599"/>
    </location>
</feature>
<keyword evidence="9 11" id="KW-0472">Membrane</keyword>
<dbReference type="Proteomes" id="UP001153712">
    <property type="component" value="Chromosome 2"/>
</dbReference>
<evidence type="ECO:0000256" key="1">
    <source>
        <dbReference type="ARBA" id="ARBA00004651"/>
    </source>
</evidence>
<keyword evidence="7 11" id="KW-1133">Transmembrane helix</keyword>